<dbReference type="InterPro" id="IPR029063">
    <property type="entry name" value="SAM-dependent_MTases_sf"/>
</dbReference>
<keyword evidence="3" id="KW-0808">Transferase</keyword>
<name>A0A167PYK8_CORDF</name>
<comment type="caution">
    <text evidence="3">The sequence shown here is derived from an EMBL/GenBank/DDBJ whole genome shotgun (WGS) entry which is preliminary data.</text>
</comment>
<dbReference type="Pfam" id="PF13489">
    <property type="entry name" value="Methyltransf_23"/>
    <property type="match status" value="1"/>
</dbReference>
<dbReference type="GO" id="GO:0008168">
    <property type="term" value="F:methyltransferase activity"/>
    <property type="evidence" value="ECO:0007669"/>
    <property type="project" value="UniProtKB-KW"/>
</dbReference>
<reference evidence="3 4" key="1">
    <citation type="journal article" date="2016" name="Genome Biol. Evol.">
        <title>Divergent and convergent evolution of fungal pathogenicity.</title>
        <authorList>
            <person name="Shang Y."/>
            <person name="Xiao G."/>
            <person name="Zheng P."/>
            <person name="Cen K."/>
            <person name="Zhan S."/>
            <person name="Wang C."/>
        </authorList>
    </citation>
    <scope>NUCLEOTIDE SEQUENCE [LARGE SCALE GENOMIC DNA]</scope>
    <source>
        <strain evidence="3 4">RCEF 1005</strain>
    </source>
</reference>
<evidence type="ECO:0000256" key="2">
    <source>
        <dbReference type="SAM" id="MobiDB-lite"/>
    </source>
</evidence>
<keyword evidence="3" id="KW-0489">Methyltransferase</keyword>
<dbReference type="Gene3D" id="3.40.50.150">
    <property type="entry name" value="Vaccinia Virus protein VP39"/>
    <property type="match status" value="1"/>
</dbReference>
<accession>A0A167PYK8</accession>
<dbReference type="SUPFAM" id="SSF53335">
    <property type="entry name" value="S-adenosyl-L-methionine-dependent methyltransferases"/>
    <property type="match status" value="1"/>
</dbReference>
<gene>
    <name evidence="3" type="ORF">LEL_10934</name>
</gene>
<sequence>MDDLPLATSASGGGAASSTKSATESVAESVAESGTTVSDPGLAGEEQSEIEPASDGGSETDSALGVEQDRLAPVEKDANIQRILDLGTGTGIWAMDIGDEFPEAEVIGVDLSPIQPSYVPPNVRFIIDDVEDEWDYPSQLDFVFGRMLVGSISNWPKLMAQSYDNLRSGGWLELQDIVLQPQCADGTLKEDSFIKKWADEMLTATANINRYADSGLFYKQQMIDAGFVNVTEVVYKWPTNTWPKNEPYRELGFWSFQNIAGELEGLSLALFTRSLGWSADSVMIFLTEVRKAMADKSVHVWWPM</sequence>
<dbReference type="AlphaFoldDB" id="A0A167PYK8"/>
<dbReference type="CDD" id="cd02440">
    <property type="entry name" value="AdoMet_MTases"/>
    <property type="match status" value="1"/>
</dbReference>
<dbReference type="STRING" id="1081108.A0A167PYK8"/>
<dbReference type="GO" id="GO:0032259">
    <property type="term" value="P:methylation"/>
    <property type="evidence" value="ECO:0007669"/>
    <property type="project" value="UniProtKB-KW"/>
</dbReference>
<comment type="similarity">
    <text evidence="1">Belongs to the methyltransferase superfamily. LaeA methyltransferase family.</text>
</comment>
<proteinExistence type="inferred from homology"/>
<dbReference type="EMBL" id="AZHF01000031">
    <property type="protein sequence ID" value="OAA57144.1"/>
    <property type="molecule type" value="Genomic_DNA"/>
</dbReference>
<evidence type="ECO:0000313" key="4">
    <source>
        <dbReference type="Proteomes" id="UP000076881"/>
    </source>
</evidence>
<feature type="region of interest" description="Disordered" evidence="2">
    <location>
        <begin position="1"/>
        <end position="62"/>
    </location>
</feature>
<dbReference type="PANTHER" id="PTHR43591:SF31">
    <property type="entry name" value="LAEA-LIKE, PUTATIVE (AFU_ORTHOLOGUE AFUA_8G01930)-RELATED"/>
    <property type="match status" value="1"/>
</dbReference>
<keyword evidence="4" id="KW-1185">Reference proteome</keyword>
<evidence type="ECO:0000256" key="1">
    <source>
        <dbReference type="ARBA" id="ARBA00038158"/>
    </source>
</evidence>
<organism evidence="3 4">
    <name type="scientific">Akanthomyces lecanii RCEF 1005</name>
    <dbReference type="NCBI Taxonomy" id="1081108"/>
    <lineage>
        <taxon>Eukaryota</taxon>
        <taxon>Fungi</taxon>
        <taxon>Dikarya</taxon>
        <taxon>Ascomycota</taxon>
        <taxon>Pezizomycotina</taxon>
        <taxon>Sordariomycetes</taxon>
        <taxon>Hypocreomycetidae</taxon>
        <taxon>Hypocreales</taxon>
        <taxon>Cordycipitaceae</taxon>
        <taxon>Akanthomyces</taxon>
        <taxon>Cordyceps confragosa</taxon>
    </lineage>
</organism>
<evidence type="ECO:0000313" key="3">
    <source>
        <dbReference type="EMBL" id="OAA57144.1"/>
    </source>
</evidence>
<protein>
    <submittedName>
        <fullName evidence="3">Methyltransferase type 11</fullName>
    </submittedName>
</protein>
<dbReference type="PANTHER" id="PTHR43591">
    <property type="entry name" value="METHYLTRANSFERASE"/>
    <property type="match status" value="1"/>
</dbReference>
<dbReference type="OrthoDB" id="2013972at2759"/>
<feature type="compositionally biased region" description="Low complexity" evidence="2">
    <location>
        <begin position="16"/>
        <end position="29"/>
    </location>
</feature>
<dbReference type="Proteomes" id="UP000076881">
    <property type="component" value="Unassembled WGS sequence"/>
</dbReference>